<keyword evidence="2" id="KW-0812">Transmembrane</keyword>
<sequence>MSTANLVGGVRHIPGNTKSAAGKVKKRTKWEDEQAHGAPVVGRRGAASSGTGSASSVGLRDFEDPVWDAMGSTSNSTAAIEARTKAGRKARRNRLKVSRSFSKTMFPGETSNDDSSSTEQDSKRASGSVSKCPSALVYPVVAIIVTLVISGVIVAAMERENTNDDEPQRTAPPKKATFLYTECPMCSVDANDTYPAEYDVDDEQPHADTDRPSTRRRQTVAEEAATPERTPDSDDAKIATNVSEAKSHPQSAQYPSSAVTTDAIAEGKRRKRKRRRDGSASTRKRRRVDSTTPTAATSEEKHGSRKTTVENPEFSEWAAVEKGRNVVANSGLTTGGRVDVKKVRSFREALMTTWGGENSAFGADQGAVPTESGAAESRQRPVKVQRGNMSRGQSTILSCSHGIVTNLKVKVHHATSPAVPDANALEVP</sequence>
<feature type="compositionally biased region" description="Basic residues" evidence="1">
    <location>
        <begin position="268"/>
        <end position="287"/>
    </location>
</feature>
<dbReference type="Proteomes" id="UP000821837">
    <property type="component" value="Unassembled WGS sequence"/>
</dbReference>
<evidence type="ECO:0000313" key="4">
    <source>
        <dbReference type="Proteomes" id="UP000821837"/>
    </source>
</evidence>
<reference evidence="3" key="2">
    <citation type="submission" date="2021-09" db="EMBL/GenBank/DDBJ databases">
        <authorList>
            <person name="Jia N."/>
            <person name="Wang J."/>
            <person name="Shi W."/>
            <person name="Du L."/>
            <person name="Sun Y."/>
            <person name="Zhan W."/>
            <person name="Jiang J."/>
            <person name="Wang Q."/>
            <person name="Zhang B."/>
            <person name="Ji P."/>
            <person name="Sakyi L.B."/>
            <person name="Cui X."/>
            <person name="Yuan T."/>
            <person name="Jiang B."/>
            <person name="Yang W."/>
            <person name="Lam T.T.-Y."/>
            <person name="Chang Q."/>
            <person name="Ding S."/>
            <person name="Wang X."/>
            <person name="Zhu J."/>
            <person name="Ruan X."/>
            <person name="Zhao L."/>
            <person name="Wei J."/>
            <person name="Que T."/>
            <person name="Du C."/>
            <person name="Cheng J."/>
            <person name="Dai P."/>
            <person name="Han X."/>
            <person name="Huang E."/>
            <person name="Gao Y."/>
            <person name="Liu J."/>
            <person name="Shao H."/>
            <person name="Ye R."/>
            <person name="Li L."/>
            <person name="Wei W."/>
            <person name="Wang X."/>
            <person name="Wang C."/>
            <person name="Huo Q."/>
            <person name="Li W."/>
            <person name="Guo W."/>
            <person name="Chen H."/>
            <person name="Chen S."/>
            <person name="Zhou L."/>
            <person name="Zhou L."/>
            <person name="Ni X."/>
            <person name="Tian J."/>
            <person name="Zhou Y."/>
            <person name="Sheng Y."/>
            <person name="Liu T."/>
            <person name="Pan Y."/>
            <person name="Xia L."/>
            <person name="Li J."/>
            <person name="Zhao F."/>
            <person name="Cao W."/>
        </authorList>
    </citation>
    <scope>NUCLEOTIDE SEQUENCE</scope>
    <source>
        <strain evidence="3">Rsan-2018</strain>
        <tissue evidence="3">Larvae</tissue>
    </source>
</reference>
<organism evidence="3 4">
    <name type="scientific">Rhipicephalus sanguineus</name>
    <name type="common">Brown dog tick</name>
    <name type="synonym">Ixodes sanguineus</name>
    <dbReference type="NCBI Taxonomy" id="34632"/>
    <lineage>
        <taxon>Eukaryota</taxon>
        <taxon>Metazoa</taxon>
        <taxon>Ecdysozoa</taxon>
        <taxon>Arthropoda</taxon>
        <taxon>Chelicerata</taxon>
        <taxon>Arachnida</taxon>
        <taxon>Acari</taxon>
        <taxon>Parasitiformes</taxon>
        <taxon>Ixodida</taxon>
        <taxon>Ixodoidea</taxon>
        <taxon>Ixodidae</taxon>
        <taxon>Rhipicephalinae</taxon>
        <taxon>Rhipicephalus</taxon>
        <taxon>Rhipicephalus</taxon>
    </lineage>
</organism>
<accession>A0A9D4P9T7</accession>
<feature type="region of interest" description="Disordered" evidence="1">
    <location>
        <begin position="195"/>
        <end position="315"/>
    </location>
</feature>
<feature type="transmembrane region" description="Helical" evidence="2">
    <location>
        <begin position="136"/>
        <end position="157"/>
    </location>
</feature>
<feature type="compositionally biased region" description="Basic and acidic residues" evidence="1">
    <location>
        <begin position="203"/>
        <end position="213"/>
    </location>
</feature>
<feature type="compositionally biased region" description="Polar residues" evidence="1">
    <location>
        <begin position="240"/>
        <end position="260"/>
    </location>
</feature>
<feature type="region of interest" description="Disordered" evidence="1">
    <location>
        <begin position="1"/>
        <end position="129"/>
    </location>
</feature>
<protein>
    <submittedName>
        <fullName evidence="3">Uncharacterized protein</fullName>
    </submittedName>
</protein>
<keyword evidence="2" id="KW-1133">Transmembrane helix</keyword>
<comment type="caution">
    <text evidence="3">The sequence shown here is derived from an EMBL/GenBank/DDBJ whole genome shotgun (WGS) entry which is preliminary data.</text>
</comment>
<evidence type="ECO:0000256" key="1">
    <source>
        <dbReference type="SAM" id="MobiDB-lite"/>
    </source>
</evidence>
<reference evidence="3" key="1">
    <citation type="journal article" date="2020" name="Cell">
        <title>Large-Scale Comparative Analyses of Tick Genomes Elucidate Their Genetic Diversity and Vector Capacities.</title>
        <authorList>
            <consortium name="Tick Genome and Microbiome Consortium (TIGMIC)"/>
            <person name="Jia N."/>
            <person name="Wang J."/>
            <person name="Shi W."/>
            <person name="Du L."/>
            <person name="Sun Y."/>
            <person name="Zhan W."/>
            <person name="Jiang J.F."/>
            <person name="Wang Q."/>
            <person name="Zhang B."/>
            <person name="Ji P."/>
            <person name="Bell-Sakyi L."/>
            <person name="Cui X.M."/>
            <person name="Yuan T.T."/>
            <person name="Jiang B.G."/>
            <person name="Yang W.F."/>
            <person name="Lam T.T."/>
            <person name="Chang Q.C."/>
            <person name="Ding S.J."/>
            <person name="Wang X.J."/>
            <person name="Zhu J.G."/>
            <person name="Ruan X.D."/>
            <person name="Zhao L."/>
            <person name="Wei J.T."/>
            <person name="Ye R.Z."/>
            <person name="Que T.C."/>
            <person name="Du C.H."/>
            <person name="Zhou Y.H."/>
            <person name="Cheng J.X."/>
            <person name="Dai P.F."/>
            <person name="Guo W.B."/>
            <person name="Han X.H."/>
            <person name="Huang E.J."/>
            <person name="Li L.F."/>
            <person name="Wei W."/>
            <person name="Gao Y.C."/>
            <person name="Liu J.Z."/>
            <person name="Shao H.Z."/>
            <person name="Wang X."/>
            <person name="Wang C.C."/>
            <person name="Yang T.C."/>
            <person name="Huo Q.B."/>
            <person name="Li W."/>
            <person name="Chen H.Y."/>
            <person name="Chen S.E."/>
            <person name="Zhou L.G."/>
            <person name="Ni X.B."/>
            <person name="Tian J.H."/>
            <person name="Sheng Y."/>
            <person name="Liu T."/>
            <person name="Pan Y.S."/>
            <person name="Xia L.Y."/>
            <person name="Li J."/>
            <person name="Zhao F."/>
            <person name="Cao W.C."/>
        </authorList>
    </citation>
    <scope>NUCLEOTIDE SEQUENCE</scope>
    <source>
        <strain evidence="3">Rsan-2018</strain>
    </source>
</reference>
<feature type="compositionally biased region" description="Low complexity" evidence="1">
    <location>
        <begin position="41"/>
        <end position="58"/>
    </location>
</feature>
<dbReference type="AlphaFoldDB" id="A0A9D4P9T7"/>
<proteinExistence type="predicted"/>
<feature type="compositionally biased region" description="Basic residues" evidence="1">
    <location>
        <begin position="85"/>
        <end position="97"/>
    </location>
</feature>
<evidence type="ECO:0000256" key="2">
    <source>
        <dbReference type="SAM" id="Phobius"/>
    </source>
</evidence>
<feature type="compositionally biased region" description="Polar residues" evidence="1">
    <location>
        <begin position="99"/>
        <end position="129"/>
    </location>
</feature>
<keyword evidence="2" id="KW-0472">Membrane</keyword>
<keyword evidence="4" id="KW-1185">Reference proteome</keyword>
<gene>
    <name evidence="3" type="ORF">HPB52_025313</name>
</gene>
<evidence type="ECO:0000313" key="3">
    <source>
        <dbReference type="EMBL" id="KAH7931790.1"/>
    </source>
</evidence>
<dbReference type="EMBL" id="JABSTV010001980">
    <property type="protein sequence ID" value="KAH7931790.1"/>
    <property type="molecule type" value="Genomic_DNA"/>
</dbReference>
<name>A0A9D4P9T7_RHISA</name>